<evidence type="ECO:0000256" key="8">
    <source>
        <dbReference type="SAM" id="Phobius"/>
    </source>
</evidence>
<evidence type="ECO:0000259" key="10">
    <source>
        <dbReference type="Pfam" id="PF21088"/>
    </source>
</evidence>
<protein>
    <submittedName>
        <fullName evidence="12">Mechanosensitive ion channel</fullName>
    </submittedName>
</protein>
<evidence type="ECO:0000313" key="12">
    <source>
        <dbReference type="EMBL" id="AHJ63723.1"/>
    </source>
</evidence>
<feature type="transmembrane region" description="Helical" evidence="8">
    <location>
        <begin position="388"/>
        <end position="406"/>
    </location>
</feature>
<name>A0AAN0RFA2_9PROT</name>
<gene>
    <name evidence="12" type="ORF">GbCGDNIH3_1846</name>
</gene>
<feature type="transmembrane region" description="Helical" evidence="8">
    <location>
        <begin position="556"/>
        <end position="578"/>
    </location>
</feature>
<evidence type="ECO:0000256" key="1">
    <source>
        <dbReference type="ARBA" id="ARBA00004651"/>
    </source>
</evidence>
<evidence type="ECO:0000256" key="2">
    <source>
        <dbReference type="ARBA" id="ARBA00008017"/>
    </source>
</evidence>
<feature type="transmembrane region" description="Helical" evidence="8">
    <location>
        <begin position="436"/>
        <end position="454"/>
    </location>
</feature>
<dbReference type="PANTHER" id="PTHR30460">
    <property type="entry name" value="MODERATE CONDUCTANCE MECHANOSENSITIVE CHANNEL YBIO"/>
    <property type="match status" value="1"/>
</dbReference>
<comment type="similarity">
    <text evidence="2">Belongs to the MscS (TC 1.A.23) family.</text>
</comment>
<feature type="region of interest" description="Disordered" evidence="7">
    <location>
        <begin position="79"/>
        <end position="138"/>
    </location>
</feature>
<keyword evidence="4 8" id="KW-0812">Transmembrane</keyword>
<dbReference type="PANTHER" id="PTHR30460:SF0">
    <property type="entry name" value="MODERATE CONDUCTANCE MECHANOSENSITIVE CHANNEL YBIO"/>
    <property type="match status" value="1"/>
</dbReference>
<accession>A0AAN0RFA2</accession>
<feature type="transmembrane region" description="Helical" evidence="8">
    <location>
        <begin position="362"/>
        <end position="382"/>
    </location>
</feature>
<dbReference type="AlphaFoldDB" id="A0AAN0RFA2"/>
<evidence type="ECO:0000256" key="7">
    <source>
        <dbReference type="SAM" id="MobiDB-lite"/>
    </source>
</evidence>
<feature type="transmembrane region" description="Helical" evidence="8">
    <location>
        <begin position="193"/>
        <end position="218"/>
    </location>
</feature>
<sequence length="827" mass="89016">MPMSQKSHGPIWLLPVLLMMLVIWPACLRAENLAEDAAPPRPAPSSLTPDQTKAALEVLGDARKRDELIRILQTLPTDRADKASSSDRAQPTKAADDKAVHADTAAATTPPPEQTKKDTPTTPQPAPAKPDTAGLAPDSLGAELIKSSGSALDDAAVRLKHSIRSIAEAPLFHYWLQGQMSQPERKLLLVRSLVALTACMVAGGLAAWGTAVLTAPFLNRLFARHAASSSAETEEGFLPSETSDEDAEQVDEEDREEETPPERSQQHIHAERVLSRFPSILLAAIITALPVGAFLVTAGALLWLTTSPEIRGPATACIKATVFGAMVLVLGRTMLRPETKALRLIRIQDSLAQYGYRWLRRLIIVETIGAAIAGIGASLGLYNLAVEAILKITALAIYLCLVIIILQKRTSVAKRISHGAEGRGSWAALRRTLAPIWHWPALIGLAAFWLIWALEMEDGLHRLAHGAIVTISILTAARIISLLLLGLLSRIVRPSPESRERHPEIALRADLYYPYLKRLLSALLAVATLVILLQSWGIPTLIWFNQGAVGSRLLSALITIGVTVTLAVIIWESVNIASEKHLARLTASAQYVRSARMRTLLPMFRTALLIVILAIIIMTVLSEIGVNIAPLLAGAGIVGVAIGFGSQKLVQDLITGIFLLLENAMQVGDSVTLSGLSGTVEHLSIRTIRLRAGDGSVHIIPFSSVSTVTNANRGIGNAAISVTLALGEDTAQVSQIIRDIGAELREEEEFSDRITGDLSVFGVDKVDASGVTITGQIPCTDTGRTPVLREFNRRMYQRFQEAGIRFAIPQQAVTVLSGDMPDATPTG</sequence>
<dbReference type="InterPro" id="IPR057485">
    <property type="entry name" value="YbiO-like_TM1"/>
</dbReference>
<dbReference type="SUPFAM" id="SSF82861">
    <property type="entry name" value="Mechanosensitive channel protein MscS (YggB), transmembrane region"/>
    <property type="match status" value="1"/>
</dbReference>
<keyword evidence="6 8" id="KW-0472">Membrane</keyword>
<feature type="domain" description="Mechanosensitive ion channel MscS" evidence="9">
    <location>
        <begin position="649"/>
        <end position="713"/>
    </location>
</feature>
<evidence type="ECO:0000256" key="4">
    <source>
        <dbReference type="ARBA" id="ARBA00022692"/>
    </source>
</evidence>
<dbReference type="KEGG" id="gbc:GbCGDNIH3_1846"/>
<dbReference type="SUPFAM" id="SSF82689">
    <property type="entry name" value="Mechanosensitive channel protein MscS (YggB), C-terminal domain"/>
    <property type="match status" value="1"/>
</dbReference>
<evidence type="ECO:0000256" key="6">
    <source>
        <dbReference type="ARBA" id="ARBA00023136"/>
    </source>
</evidence>
<dbReference type="Gene3D" id="3.30.70.100">
    <property type="match status" value="1"/>
</dbReference>
<dbReference type="InterPro" id="IPR006685">
    <property type="entry name" value="MscS_channel_2nd"/>
</dbReference>
<evidence type="ECO:0000313" key="13">
    <source>
        <dbReference type="Proteomes" id="UP000019438"/>
    </source>
</evidence>
<reference evidence="13" key="1">
    <citation type="submission" date="2012-06" db="EMBL/GenBank/DDBJ databases">
        <title>Genome analysis of multiple Granulibacter bethesdensis isolates demonstrates substantial genome diversity.</title>
        <authorList>
            <person name="Greenberg D.E."/>
            <person name="Porcella S.F."/>
            <person name="Zarember K."/>
            <person name="Zelazny A.M."/>
            <person name="Bruno D."/>
            <person name="Martens C."/>
            <person name="Barbian K.D."/>
            <person name="Jaske E."/>
            <person name="Holland S.M."/>
        </authorList>
    </citation>
    <scope>NUCLEOTIDE SEQUENCE [LARGE SCALE GENOMIC DNA]</scope>
    <source>
        <strain evidence="13">CGDNIH3</strain>
    </source>
</reference>
<feature type="region of interest" description="Disordered" evidence="7">
    <location>
        <begin position="232"/>
        <end position="268"/>
    </location>
</feature>
<dbReference type="Gene3D" id="1.10.287.1260">
    <property type="match status" value="1"/>
</dbReference>
<evidence type="ECO:0000259" key="11">
    <source>
        <dbReference type="Pfam" id="PF25392"/>
    </source>
</evidence>
<dbReference type="Pfam" id="PF21088">
    <property type="entry name" value="MS_channel_1st"/>
    <property type="match status" value="1"/>
</dbReference>
<feature type="transmembrane region" description="Helical" evidence="8">
    <location>
        <begin position="280"/>
        <end position="304"/>
    </location>
</feature>
<dbReference type="Gene3D" id="2.30.30.60">
    <property type="match status" value="1"/>
</dbReference>
<feature type="domain" description="Mechanosensitive ion channel transmembrane helices 2/3" evidence="10">
    <location>
        <begin position="607"/>
        <end position="647"/>
    </location>
</feature>
<evidence type="ECO:0000256" key="3">
    <source>
        <dbReference type="ARBA" id="ARBA00022475"/>
    </source>
</evidence>
<dbReference type="InterPro" id="IPR045276">
    <property type="entry name" value="YbiO_bact"/>
</dbReference>
<feature type="domain" description="Moderate conductance mechanosensitive channel YbiO-like transmembrane helix 1" evidence="11">
    <location>
        <begin position="468"/>
        <end position="543"/>
    </location>
</feature>
<feature type="compositionally biased region" description="Acidic residues" evidence="7">
    <location>
        <begin position="242"/>
        <end position="257"/>
    </location>
</feature>
<evidence type="ECO:0000256" key="5">
    <source>
        <dbReference type="ARBA" id="ARBA00022989"/>
    </source>
</evidence>
<feature type="transmembrane region" description="Helical" evidence="8">
    <location>
        <begin position="519"/>
        <end position="544"/>
    </location>
</feature>
<dbReference type="InterPro" id="IPR011014">
    <property type="entry name" value="MscS_channel_TM-2"/>
</dbReference>
<dbReference type="GO" id="GO:0008381">
    <property type="term" value="F:mechanosensitive monoatomic ion channel activity"/>
    <property type="evidence" value="ECO:0007669"/>
    <property type="project" value="InterPro"/>
</dbReference>
<dbReference type="EMBL" id="CP003181">
    <property type="protein sequence ID" value="AHJ63723.1"/>
    <property type="molecule type" value="Genomic_DNA"/>
</dbReference>
<dbReference type="GO" id="GO:0005886">
    <property type="term" value="C:plasma membrane"/>
    <property type="evidence" value="ECO:0007669"/>
    <property type="project" value="UniProtKB-SubCell"/>
</dbReference>
<dbReference type="Pfam" id="PF00924">
    <property type="entry name" value="MS_channel_2nd"/>
    <property type="match status" value="1"/>
</dbReference>
<dbReference type="InterPro" id="IPR011066">
    <property type="entry name" value="MscS_channel_C_sf"/>
</dbReference>
<dbReference type="Proteomes" id="UP000019438">
    <property type="component" value="Chromosome"/>
</dbReference>
<dbReference type="InterPro" id="IPR023408">
    <property type="entry name" value="MscS_beta-dom_sf"/>
</dbReference>
<dbReference type="Pfam" id="PF25392">
    <property type="entry name" value="MS_channel_TM1"/>
    <property type="match status" value="1"/>
</dbReference>
<dbReference type="InterPro" id="IPR049142">
    <property type="entry name" value="MS_channel_1st"/>
</dbReference>
<dbReference type="InterPro" id="IPR010920">
    <property type="entry name" value="LSM_dom_sf"/>
</dbReference>
<keyword evidence="3" id="KW-1003">Cell membrane</keyword>
<feature type="compositionally biased region" description="Basic and acidic residues" evidence="7">
    <location>
        <begin position="258"/>
        <end position="268"/>
    </location>
</feature>
<dbReference type="SUPFAM" id="SSF50182">
    <property type="entry name" value="Sm-like ribonucleoproteins"/>
    <property type="match status" value="1"/>
</dbReference>
<comment type="subcellular location">
    <subcellularLocation>
        <location evidence="1">Cell membrane</location>
        <topology evidence="1">Multi-pass membrane protein</topology>
    </subcellularLocation>
</comment>
<keyword evidence="5 8" id="KW-1133">Transmembrane helix</keyword>
<organism evidence="12 13">
    <name type="scientific">Granulibacter bethesdensis</name>
    <dbReference type="NCBI Taxonomy" id="364410"/>
    <lineage>
        <taxon>Bacteria</taxon>
        <taxon>Pseudomonadati</taxon>
        <taxon>Pseudomonadota</taxon>
        <taxon>Alphaproteobacteria</taxon>
        <taxon>Acetobacterales</taxon>
        <taxon>Acetobacteraceae</taxon>
        <taxon>Granulibacter</taxon>
    </lineage>
</organism>
<feature type="transmembrane region" description="Helical" evidence="8">
    <location>
        <begin position="466"/>
        <end position="492"/>
    </location>
</feature>
<feature type="transmembrane region" description="Helical" evidence="8">
    <location>
        <begin position="624"/>
        <end position="644"/>
    </location>
</feature>
<proteinExistence type="inferred from homology"/>
<feature type="transmembrane region" description="Helical" evidence="8">
    <location>
        <begin position="599"/>
        <end position="618"/>
    </location>
</feature>
<evidence type="ECO:0000259" key="9">
    <source>
        <dbReference type="Pfam" id="PF00924"/>
    </source>
</evidence>